<keyword evidence="7 9" id="KW-0472">Membrane</keyword>
<dbReference type="Pfam" id="PF13231">
    <property type="entry name" value="PMT_2"/>
    <property type="match status" value="1"/>
</dbReference>
<accession>A0A2V1HV23</accession>
<keyword evidence="6 9" id="KW-1133">Transmembrane helix</keyword>
<dbReference type="PANTHER" id="PTHR33908:SF11">
    <property type="entry name" value="MEMBRANE PROTEIN"/>
    <property type="match status" value="1"/>
</dbReference>
<evidence type="ECO:0000256" key="6">
    <source>
        <dbReference type="ARBA" id="ARBA00022989"/>
    </source>
</evidence>
<organism evidence="11 12">
    <name type="scientific">Amnibacterium flavum</name>
    <dbReference type="NCBI Taxonomy" id="2173173"/>
    <lineage>
        <taxon>Bacteria</taxon>
        <taxon>Bacillati</taxon>
        <taxon>Actinomycetota</taxon>
        <taxon>Actinomycetes</taxon>
        <taxon>Micrococcales</taxon>
        <taxon>Microbacteriaceae</taxon>
        <taxon>Amnibacterium</taxon>
    </lineage>
</organism>
<proteinExistence type="predicted"/>
<dbReference type="GO" id="GO:0016763">
    <property type="term" value="F:pentosyltransferase activity"/>
    <property type="evidence" value="ECO:0007669"/>
    <property type="project" value="TreeGrafter"/>
</dbReference>
<feature type="transmembrane region" description="Helical" evidence="9">
    <location>
        <begin position="383"/>
        <end position="403"/>
    </location>
</feature>
<evidence type="ECO:0000256" key="9">
    <source>
        <dbReference type="SAM" id="Phobius"/>
    </source>
</evidence>
<evidence type="ECO:0000256" key="3">
    <source>
        <dbReference type="ARBA" id="ARBA00022676"/>
    </source>
</evidence>
<evidence type="ECO:0000256" key="7">
    <source>
        <dbReference type="ARBA" id="ARBA00023136"/>
    </source>
</evidence>
<feature type="transmembrane region" description="Helical" evidence="9">
    <location>
        <begin position="203"/>
        <end position="220"/>
    </location>
</feature>
<name>A0A2V1HV23_9MICO</name>
<evidence type="ECO:0000256" key="8">
    <source>
        <dbReference type="SAM" id="MobiDB-lite"/>
    </source>
</evidence>
<keyword evidence="5 9" id="KW-0812">Transmembrane</keyword>
<comment type="caution">
    <text evidence="11">The sequence shown here is derived from an EMBL/GenBank/DDBJ whole genome shotgun (WGS) entry which is preliminary data.</text>
</comment>
<keyword evidence="2" id="KW-1003">Cell membrane</keyword>
<dbReference type="EMBL" id="QEOP01000002">
    <property type="protein sequence ID" value="PVZ93944.1"/>
    <property type="molecule type" value="Genomic_DNA"/>
</dbReference>
<evidence type="ECO:0000256" key="2">
    <source>
        <dbReference type="ARBA" id="ARBA00022475"/>
    </source>
</evidence>
<feature type="transmembrane region" description="Helical" evidence="9">
    <location>
        <begin position="268"/>
        <end position="287"/>
    </location>
</feature>
<evidence type="ECO:0000256" key="1">
    <source>
        <dbReference type="ARBA" id="ARBA00004651"/>
    </source>
</evidence>
<dbReference type="OrthoDB" id="3207667at2"/>
<feature type="region of interest" description="Disordered" evidence="8">
    <location>
        <begin position="1"/>
        <end position="56"/>
    </location>
</feature>
<feature type="transmembrane region" description="Helical" evidence="9">
    <location>
        <begin position="226"/>
        <end position="256"/>
    </location>
</feature>
<dbReference type="GO" id="GO:0009103">
    <property type="term" value="P:lipopolysaccharide biosynthetic process"/>
    <property type="evidence" value="ECO:0007669"/>
    <property type="project" value="UniProtKB-ARBA"/>
</dbReference>
<dbReference type="AlphaFoldDB" id="A0A2V1HV23"/>
<reference evidence="11 12" key="1">
    <citation type="submission" date="2018-05" db="EMBL/GenBank/DDBJ databases">
        <title>Amnibacterium sp. M8JJ-5, whole genome shotgun sequence.</title>
        <authorList>
            <person name="Tuo L."/>
        </authorList>
    </citation>
    <scope>NUCLEOTIDE SEQUENCE [LARGE SCALE GENOMIC DNA]</scope>
    <source>
        <strain evidence="11 12">M8JJ-5</strain>
    </source>
</reference>
<sequence length="688" mass="73522">MGEDGALRCPPRRRRRAPSARAGSGRCPMSRVLERPTTAPPVLHGPEPIPAPRRHRGGSRAGRWFSVHARSISWLAPVLLIAGLVQAIGMAGSPQRIDDEGTYTAQAWSIAKLGEIAHYTYWYDHPPLGWLQLALYGQATFAFDRYDVAVIAMREAMLVAMVVSAALLWLLARKVGLSRAAASAAALLFAVSPLAVQFHRTVYLDNVALPWLLAAFLLAMTKRNQLAGFAGAALAFGIAVLSKETFLLALPVLAWVMWRSSNKATRRYTLSVAGSVLVLVGGTYLLLAGVKGEIFPGPDRVSLTSGIAFQLANRESSGSAFDPDSLLSATLGQWLQLDPVILVGGAVAALAGLFARQLRPFAVLYLGFLAVIFRPGGYTPVPFVIGMLPFAALLIAWGAETAIRAARRRGVRTRAVGIAGIAIALTGAIVAAPVWATQLRGLWLADLDRPLRDAQSWVSENVSRGDRVVVDDAMWVDLVESGFPRDNVIWYYKVDTDSDVQDMLPNGWQDFDYVVTTGSMRTFPDNFPQVAQALDNSRVVAEFGTGTQAVEIRKVYPEGIEAADEAEGFAGERRQAFGGELASNPRLTIDPESEALLTGGGVNESLTLALGQLLSTHELTIAGFPAIAGEDGVVRRQVLITSVDGEAVTPGSGAGSDLAGWFAALGGSYDADETAIGTDGLTARYSID</sequence>
<feature type="domain" description="Glycosyltransferase RgtA/B/C/D-like" evidence="10">
    <location>
        <begin position="152"/>
        <end position="280"/>
    </location>
</feature>
<comment type="subcellular location">
    <subcellularLocation>
        <location evidence="1">Cell membrane</location>
        <topology evidence="1">Multi-pass membrane protein</topology>
    </subcellularLocation>
</comment>
<keyword evidence="4 11" id="KW-0808">Transferase</keyword>
<feature type="transmembrane region" description="Helical" evidence="9">
    <location>
        <begin position="72"/>
        <end position="91"/>
    </location>
</feature>
<feature type="transmembrane region" description="Helical" evidence="9">
    <location>
        <begin position="415"/>
        <end position="436"/>
    </location>
</feature>
<evidence type="ECO:0000313" key="11">
    <source>
        <dbReference type="EMBL" id="PVZ93944.1"/>
    </source>
</evidence>
<dbReference type="PANTHER" id="PTHR33908">
    <property type="entry name" value="MANNOSYLTRANSFERASE YKCB-RELATED"/>
    <property type="match status" value="1"/>
</dbReference>
<feature type="transmembrane region" description="Helical" evidence="9">
    <location>
        <begin position="151"/>
        <end position="171"/>
    </location>
</feature>
<dbReference type="InterPro" id="IPR038731">
    <property type="entry name" value="RgtA/B/C-like"/>
</dbReference>
<dbReference type="Proteomes" id="UP000244893">
    <property type="component" value="Unassembled WGS sequence"/>
</dbReference>
<evidence type="ECO:0000256" key="5">
    <source>
        <dbReference type="ARBA" id="ARBA00022692"/>
    </source>
</evidence>
<dbReference type="GO" id="GO:0005886">
    <property type="term" value="C:plasma membrane"/>
    <property type="evidence" value="ECO:0007669"/>
    <property type="project" value="UniProtKB-SubCell"/>
</dbReference>
<keyword evidence="12" id="KW-1185">Reference proteome</keyword>
<evidence type="ECO:0000259" key="10">
    <source>
        <dbReference type="Pfam" id="PF13231"/>
    </source>
</evidence>
<feature type="transmembrane region" description="Helical" evidence="9">
    <location>
        <begin position="334"/>
        <end position="354"/>
    </location>
</feature>
<evidence type="ECO:0000313" key="12">
    <source>
        <dbReference type="Proteomes" id="UP000244893"/>
    </source>
</evidence>
<dbReference type="InterPro" id="IPR050297">
    <property type="entry name" value="LipidA_mod_glycosyltrf_83"/>
</dbReference>
<protein>
    <submittedName>
        <fullName evidence="11">Glycosyltransferase</fullName>
    </submittedName>
</protein>
<feature type="transmembrane region" description="Helical" evidence="9">
    <location>
        <begin position="361"/>
        <end position="377"/>
    </location>
</feature>
<evidence type="ECO:0000256" key="4">
    <source>
        <dbReference type="ARBA" id="ARBA00022679"/>
    </source>
</evidence>
<gene>
    <name evidence="11" type="ORF">DDQ50_09245</name>
</gene>
<keyword evidence="3" id="KW-0328">Glycosyltransferase</keyword>